<dbReference type="AlphaFoldDB" id="A0A267H1L5"/>
<keyword evidence="3" id="KW-1185">Reference proteome</keyword>
<accession>A0A267H1L5</accession>
<organism evidence="2 3">
    <name type="scientific">Macrostomum lignano</name>
    <dbReference type="NCBI Taxonomy" id="282301"/>
    <lineage>
        <taxon>Eukaryota</taxon>
        <taxon>Metazoa</taxon>
        <taxon>Spiralia</taxon>
        <taxon>Lophotrochozoa</taxon>
        <taxon>Platyhelminthes</taxon>
        <taxon>Rhabditophora</taxon>
        <taxon>Macrostomorpha</taxon>
        <taxon>Macrostomida</taxon>
        <taxon>Macrostomidae</taxon>
        <taxon>Macrostomum</taxon>
    </lineage>
</organism>
<dbReference type="Proteomes" id="UP000215902">
    <property type="component" value="Unassembled WGS sequence"/>
</dbReference>
<sequence>MSLLQPAEVALALALVSALVLALCPAGGSAVAVYTSDASDEKDAHCRVGYYIHDSADLLSSVRNCPPKLDCRLLRPDVPQEEISCKMEHLGSPREFPYFGRPDYSAKNLFKFSCSSQYECGYRQSNELCYHSSKVLALAKDNPSSLLLTRPTDAAIVCA</sequence>
<comment type="caution">
    <text evidence="2">The sequence shown here is derived from an EMBL/GenBank/DDBJ whole genome shotgun (WGS) entry which is preliminary data.</text>
</comment>
<evidence type="ECO:0000256" key="1">
    <source>
        <dbReference type="SAM" id="SignalP"/>
    </source>
</evidence>
<evidence type="ECO:0000313" key="3">
    <source>
        <dbReference type="Proteomes" id="UP000215902"/>
    </source>
</evidence>
<dbReference type="EMBL" id="NIVC01000087">
    <property type="protein sequence ID" value="PAA91452.1"/>
    <property type="molecule type" value="Genomic_DNA"/>
</dbReference>
<proteinExistence type="predicted"/>
<keyword evidence="1" id="KW-0732">Signal</keyword>
<name>A0A267H1L5_9PLAT</name>
<gene>
    <name evidence="2" type="ORF">BOX15_Mlig011527g2</name>
</gene>
<feature type="signal peptide" evidence="1">
    <location>
        <begin position="1"/>
        <end position="22"/>
    </location>
</feature>
<evidence type="ECO:0000313" key="2">
    <source>
        <dbReference type="EMBL" id="PAA91452.1"/>
    </source>
</evidence>
<evidence type="ECO:0008006" key="4">
    <source>
        <dbReference type="Google" id="ProtNLM"/>
    </source>
</evidence>
<feature type="chain" id="PRO_5012718166" description="SUEL-type lectin domain-containing protein" evidence="1">
    <location>
        <begin position="23"/>
        <end position="159"/>
    </location>
</feature>
<protein>
    <recommendedName>
        <fullName evidence="4">SUEL-type lectin domain-containing protein</fullName>
    </recommendedName>
</protein>
<reference evidence="2 3" key="1">
    <citation type="submission" date="2017-06" db="EMBL/GenBank/DDBJ databases">
        <title>A platform for efficient transgenesis in Macrostomum lignano, a flatworm model organism for stem cell research.</title>
        <authorList>
            <person name="Berezikov E."/>
        </authorList>
    </citation>
    <scope>NUCLEOTIDE SEQUENCE [LARGE SCALE GENOMIC DNA]</scope>
    <source>
        <strain evidence="2">DV1</strain>
        <tissue evidence="2">Whole organism</tissue>
    </source>
</reference>